<dbReference type="InterPro" id="IPR053148">
    <property type="entry name" value="PD-DEXK-like_domain"/>
</dbReference>
<organism evidence="3 4">
    <name type="scientific">Prevotella melaninogenica</name>
    <dbReference type="NCBI Taxonomy" id="28132"/>
    <lineage>
        <taxon>Bacteria</taxon>
        <taxon>Pseudomonadati</taxon>
        <taxon>Bacteroidota</taxon>
        <taxon>Bacteroidia</taxon>
        <taxon>Bacteroidales</taxon>
        <taxon>Prevotellaceae</taxon>
        <taxon>Prevotella</taxon>
    </lineage>
</organism>
<proteinExistence type="predicted"/>
<accession>A0ABX7XQW6</accession>
<protein>
    <submittedName>
        <fullName evidence="3">DUF1016 family protein</fullName>
    </submittedName>
</protein>
<dbReference type="PANTHER" id="PTHR30547:SF0">
    <property type="entry name" value="BLR8175 PROTEIN"/>
    <property type="match status" value="1"/>
</dbReference>
<evidence type="ECO:0000259" key="2">
    <source>
        <dbReference type="Pfam" id="PF17761"/>
    </source>
</evidence>
<name>A0ABX7XQW6_9BACT</name>
<dbReference type="PANTHER" id="PTHR30547">
    <property type="entry name" value="UNCHARACTERIZED PROTEIN YHCG-RELATED"/>
    <property type="match status" value="1"/>
</dbReference>
<dbReference type="InterPro" id="IPR009362">
    <property type="entry name" value="YhcG_C"/>
</dbReference>
<dbReference type="Proteomes" id="UP000682195">
    <property type="component" value="Chromosome 1"/>
</dbReference>
<feature type="domain" description="YhcG PDDEXK nuclease" evidence="1">
    <location>
        <begin position="216"/>
        <end position="375"/>
    </location>
</feature>
<dbReference type="Gene3D" id="3.40.1350.10">
    <property type="match status" value="1"/>
</dbReference>
<dbReference type="Pfam" id="PF06250">
    <property type="entry name" value="YhcG_C"/>
    <property type="match status" value="1"/>
</dbReference>
<dbReference type="EMBL" id="CP072361">
    <property type="protein sequence ID" value="QUB75995.1"/>
    <property type="molecule type" value="Genomic_DNA"/>
</dbReference>
<dbReference type="InterPro" id="IPR011856">
    <property type="entry name" value="tRNA_endonuc-like_dom_sf"/>
</dbReference>
<evidence type="ECO:0000259" key="1">
    <source>
        <dbReference type="Pfam" id="PF06250"/>
    </source>
</evidence>
<reference evidence="3 4" key="1">
    <citation type="submission" date="2021-03" db="EMBL/GenBank/DDBJ databases">
        <title>Human Oral Microbial Genomes.</title>
        <authorList>
            <person name="Johnston C.D."/>
            <person name="Chen T."/>
            <person name="Dewhirst F.E."/>
        </authorList>
    </citation>
    <scope>NUCLEOTIDE SEQUENCE [LARGE SCALE GENOMIC DNA]</scope>
    <source>
        <strain evidence="3 4">F0054</strain>
    </source>
</reference>
<dbReference type="InterPro" id="IPR041527">
    <property type="entry name" value="YhcG_N"/>
</dbReference>
<dbReference type="Pfam" id="PF17761">
    <property type="entry name" value="DUF1016_N"/>
    <property type="match status" value="1"/>
</dbReference>
<sequence length="384" mass="43963">MEQHHISQAYEIAAETIKNAILQGQYEAAKGVNRIQLATYFSVGKYVSANTRQGVWGTGALEAISSRLRQLLPGLRGYSSESLKLMRKFYEGWKNLDTGKTADNGSKRNSVITITELENSSVVQLPIRELQFTNSADFPIDDFFNVPFTHHTQILSKVKSQAERLYYIHRCAEEHMSVETLKKAMANDDYHHQSDIPNNFVATINKGELARKAIMAFKDEYLLNFINVEEIGERDAEDIDERVVEQQIIHNIKKFIMTFGHDFAFVGNQYRMEIYGVEHFPDLVFFNRELNALVIIELKTGEFKTSYLGQLNAYLAIADDKIRKPHENPTIGIVLCRSANKNYAEYMVRQYDKPMGVATYKTSAEMPEKLRKALPSIDELKKLL</sequence>
<dbReference type="RefSeq" id="WP_211807985.1">
    <property type="nucleotide sequence ID" value="NZ_CP072361.1"/>
</dbReference>
<evidence type="ECO:0000313" key="3">
    <source>
        <dbReference type="EMBL" id="QUB75995.1"/>
    </source>
</evidence>
<evidence type="ECO:0000313" key="4">
    <source>
        <dbReference type="Proteomes" id="UP000682195"/>
    </source>
</evidence>
<feature type="domain" description="YhcG N-terminal" evidence="2">
    <location>
        <begin position="17"/>
        <end position="191"/>
    </location>
</feature>
<gene>
    <name evidence="3" type="ORF">J5A58_03115</name>
</gene>
<keyword evidence="4" id="KW-1185">Reference proteome</keyword>